<keyword evidence="8" id="KW-1185">Reference proteome</keyword>
<evidence type="ECO:0000256" key="4">
    <source>
        <dbReference type="ARBA" id="ARBA00023242"/>
    </source>
</evidence>
<evidence type="ECO:0000256" key="3">
    <source>
        <dbReference type="ARBA" id="ARBA00022776"/>
    </source>
</evidence>
<dbReference type="InterPro" id="IPR011989">
    <property type="entry name" value="ARM-like"/>
</dbReference>
<feature type="compositionally biased region" description="Basic and acidic residues" evidence="6">
    <location>
        <begin position="321"/>
        <end position="335"/>
    </location>
</feature>
<evidence type="ECO:0000256" key="5">
    <source>
        <dbReference type="ARBA" id="ARBA00023306"/>
    </source>
</evidence>
<feature type="compositionally biased region" description="Basic residues" evidence="6">
    <location>
        <begin position="1434"/>
        <end position="1443"/>
    </location>
</feature>
<evidence type="ECO:0000313" key="7">
    <source>
        <dbReference type="EMBL" id="KAL1643871.1"/>
    </source>
</evidence>
<sequence>MPGTRSRASAATQIHDDADDDHAASTGLAFNEPLTWRAGKPIPVAELLRRLQALSQELRGLDQEEADRDALLPVAKELASQNLLSHKDRGVRAWSGCCIVDMFRLCAPDAPYTASQLKDIFMLFINTIFRALSDPSDPYNSQHLYVLKSLAEVKSVVLLTDIPTSNNLMIALFTICFDVLSGPSKAESGEELSKNVEHHMTAVLATLVEESQGLPGEVVDVILAQFLRADPRSITGNGAKGKKGTQVDERQSTLLLREAPPAYNMAKNICNACADKMARLISQYFSSVIVDATTAGVAPLHKSGKHRGRTESSVGDEPDDDRPRQVTEEDLQESRKAHRLLRELWRSAPMVLQDIVPQLEAELGAEDVQLRILATETLGDMVAGIGAAGPPPPPSYNPSAYPPQSLASPSERLQTYNFLTTPTSPHSFSSRYHQVYESFLSRRNDKSPVIRSAWVTSIGRILATNAGGVGLDIEDEQRLLKFLGDMLVDGDERVRLAAIKTVERFEFDDILSKLGSRGGIAEPGSVLSNLADRVRDRKSAVRTEATNLLGKVWGVAAGAIAEGSERAAQLLGPIPSRILDACYLNDMEVNVLIDHVLFEQLLPLGYPAIKNKSRGQDSQANGRTEHTEADSDKLRVERILILIRDLVQRSKVVLFAKQGNQVTLAKYMEALLKKCEDYNGGVIEKGEKETKIHLGKLIDYHAKTLPESSRASEDLWKFAKMHDRRAYQLIRFCIAPDSDYRKVYKAIKELTKRMDDATGSTATMLDTLIPLTYRASVLLYNKSHVPAIIEFSRTDEKGLGSTAHEVLKEISSRNPDVFRGYVQEMCRALENEAPTAKKSNGPGAVDDLKACAGFAKRFPKDVPTERKFVQSMVNFAEYGTPPKAAKYGVQILLTSTDKKDMHARDLLRKSTKSFEYGKGNYLARLAAMSQLMLLGGKAIEDEIDPVIDICINQVLLTKSAPVDPADNPAWRDVPSEDCTAKMWALKVLVNRLRGMAPNDDIKDTSAPVFQLLRTLVTNDGELSKKVESPAAQKTRLRLLGAQLLLKLCHERRFDALLSGKAFNELAVVAQDPNPNVREGFVKKLMKYLGQDKLPRRFYAPVFLLAFEPEPRLKDGATTWIRARQSAFSKTKEPVFENAFARFLSLLAHHPDYSADADNLRDFVQYVMFFLKTVANADNVSLVYHVAQRVKSVEDAIDPGASENLYVLSDLAQGVIQRFQTLHGWSIQAFPKKARMPADVFANLPGHDVAQEIAERQYVPEDLVEELDDLVKASMRTKKRKPDSSGDPSAREKKRARSSMASAKGLPVRKASKKPKKAKKPRKGGDVPASERRRSGRVVGERSYAELDSDEEREGEDDDDEDEEEEDDEVSEDEEGEEEGEGDEDVEMADRNGAASEQEEEEEPAEEEEEANEEDEEQDEEEEEEEEPQPPPKATPRKAARGTSRKSAAAETPRGGGGGGGGGSAVKSSSAKGKKAKVVDTPPPAAAAARTSRRGGRGKVADDEPNGETTASSTPAKGGGRSTRRSGRS</sequence>
<dbReference type="EMBL" id="JAKEKT020000025">
    <property type="protein sequence ID" value="KAL1643871.1"/>
    <property type="molecule type" value="Genomic_DNA"/>
</dbReference>
<organism evidence="7 8">
    <name type="scientific">Diplodia intermedia</name>
    <dbReference type="NCBI Taxonomy" id="856260"/>
    <lineage>
        <taxon>Eukaryota</taxon>
        <taxon>Fungi</taxon>
        <taxon>Dikarya</taxon>
        <taxon>Ascomycota</taxon>
        <taxon>Pezizomycotina</taxon>
        <taxon>Dothideomycetes</taxon>
        <taxon>Dothideomycetes incertae sedis</taxon>
        <taxon>Botryosphaeriales</taxon>
        <taxon>Botryosphaeriaceae</taxon>
        <taxon>Diplodia</taxon>
    </lineage>
</organism>
<feature type="compositionally biased region" description="Basic residues" evidence="6">
    <location>
        <begin position="1309"/>
        <end position="1321"/>
    </location>
</feature>
<feature type="compositionally biased region" description="Acidic residues" evidence="6">
    <location>
        <begin position="1346"/>
        <end position="1386"/>
    </location>
</feature>
<feature type="region of interest" description="Disordered" evidence="6">
    <location>
        <begin position="1272"/>
        <end position="1528"/>
    </location>
</feature>
<dbReference type="InterPro" id="IPR039776">
    <property type="entry name" value="Pds5"/>
</dbReference>
<dbReference type="Proteomes" id="UP001521184">
    <property type="component" value="Unassembled WGS sequence"/>
</dbReference>
<feature type="compositionally biased region" description="Basic and acidic residues" evidence="6">
    <location>
        <begin position="1322"/>
        <end position="1344"/>
    </location>
</feature>
<evidence type="ECO:0000256" key="6">
    <source>
        <dbReference type="SAM" id="MobiDB-lite"/>
    </source>
</evidence>
<evidence type="ECO:0000313" key="8">
    <source>
        <dbReference type="Proteomes" id="UP001521184"/>
    </source>
</evidence>
<feature type="compositionally biased region" description="Polar residues" evidence="6">
    <location>
        <begin position="1"/>
        <end position="12"/>
    </location>
</feature>
<gene>
    <name evidence="7" type="primary">PDS5</name>
    <name evidence="7" type="ORF">SLS58_004544</name>
</gene>
<dbReference type="SUPFAM" id="SSF48371">
    <property type="entry name" value="ARM repeat"/>
    <property type="match status" value="1"/>
</dbReference>
<keyword evidence="2" id="KW-0132">Cell division</keyword>
<keyword evidence="3" id="KW-0498">Mitosis</keyword>
<evidence type="ECO:0000256" key="1">
    <source>
        <dbReference type="ARBA" id="ARBA00004123"/>
    </source>
</evidence>
<dbReference type="Gene3D" id="1.25.10.10">
    <property type="entry name" value="Leucine-rich Repeat Variant"/>
    <property type="match status" value="1"/>
</dbReference>
<comment type="caution">
    <text evidence="7">The sequence shown here is derived from an EMBL/GenBank/DDBJ whole genome shotgun (WGS) entry which is preliminary data.</text>
</comment>
<name>A0ABR3TTG9_9PEZI</name>
<dbReference type="PANTHER" id="PTHR12663:SF0">
    <property type="entry name" value="PRECOCIOUS DISSOCIATION OF SISTERS 5, ISOFORM A"/>
    <property type="match status" value="1"/>
</dbReference>
<protein>
    <submittedName>
        <fullName evidence="7">Sister chromatid cohesion protein pds5</fullName>
    </submittedName>
</protein>
<dbReference type="PANTHER" id="PTHR12663">
    <property type="entry name" value="ANDROGEN INDUCED INHIBITOR OF PROLIFERATION AS3 / PDS5-RELATED"/>
    <property type="match status" value="1"/>
</dbReference>
<feature type="compositionally biased region" description="Acidic residues" evidence="6">
    <location>
        <begin position="1396"/>
        <end position="1427"/>
    </location>
</feature>
<feature type="compositionally biased region" description="Gly residues" evidence="6">
    <location>
        <begin position="1453"/>
        <end position="1463"/>
    </location>
</feature>
<dbReference type="Pfam" id="PF20168">
    <property type="entry name" value="PDS5"/>
    <property type="match status" value="1"/>
</dbReference>
<reference evidence="7 8" key="1">
    <citation type="journal article" date="2023" name="Plant Dis.">
        <title>First Report of Diplodia intermedia Causing Canker and Dieback Diseases on Apple Trees in Canada.</title>
        <authorList>
            <person name="Ellouze W."/>
            <person name="Ilyukhin E."/>
            <person name="Sulman M."/>
            <person name="Ali S."/>
        </authorList>
    </citation>
    <scope>NUCLEOTIDE SEQUENCE [LARGE SCALE GENOMIC DNA]</scope>
    <source>
        <strain evidence="7 8">M45-28</strain>
    </source>
</reference>
<evidence type="ECO:0000256" key="2">
    <source>
        <dbReference type="ARBA" id="ARBA00022618"/>
    </source>
</evidence>
<dbReference type="CDD" id="cd19953">
    <property type="entry name" value="PDS5"/>
    <property type="match status" value="1"/>
</dbReference>
<feature type="region of interest" description="Disordered" evidence="6">
    <location>
        <begin position="300"/>
        <end position="335"/>
    </location>
</feature>
<keyword evidence="5" id="KW-0131">Cell cycle</keyword>
<keyword evidence="4" id="KW-0539">Nucleus</keyword>
<feature type="region of interest" description="Disordered" evidence="6">
    <location>
        <begin position="1"/>
        <end position="25"/>
    </location>
</feature>
<accession>A0ABR3TTG9</accession>
<dbReference type="InterPro" id="IPR016024">
    <property type="entry name" value="ARM-type_fold"/>
</dbReference>
<proteinExistence type="predicted"/>
<comment type="subcellular location">
    <subcellularLocation>
        <location evidence="1">Nucleus</location>
    </subcellularLocation>
</comment>